<dbReference type="PIRSF" id="PIRSF000390">
    <property type="entry name" value="PLP_StrS"/>
    <property type="match status" value="1"/>
</dbReference>
<dbReference type="Gene3D" id="3.40.640.10">
    <property type="entry name" value="Type I PLP-dependent aspartate aminotransferase-like (Major domain)"/>
    <property type="match status" value="1"/>
</dbReference>
<evidence type="ECO:0000256" key="4">
    <source>
        <dbReference type="PIRSR" id="PIRSR000390-2"/>
    </source>
</evidence>
<comment type="caution">
    <text evidence="6">The sequence shown here is derived from an EMBL/GenBank/DDBJ whole genome shotgun (WGS) entry which is preliminary data.</text>
</comment>
<reference evidence="6 7" key="1">
    <citation type="submission" date="2020-08" db="EMBL/GenBank/DDBJ databases">
        <title>Genomic Encyclopedia of Type Strains, Phase III (KMG-III): the genomes of soil and plant-associated and newly described type strains.</title>
        <authorList>
            <person name="Whitman W."/>
        </authorList>
    </citation>
    <scope>NUCLEOTIDE SEQUENCE [LARGE SCALE GENOMIC DNA]</scope>
    <source>
        <strain evidence="6 7">CECT 8654</strain>
    </source>
</reference>
<evidence type="ECO:0000256" key="1">
    <source>
        <dbReference type="ARBA" id="ARBA00022898"/>
    </source>
</evidence>
<feature type="modified residue" description="N6-(pyridoxal phosphate)lysine" evidence="4">
    <location>
        <position position="187"/>
    </location>
</feature>
<proteinExistence type="inferred from homology"/>
<dbReference type="AlphaFoldDB" id="A0A7W4W4H4"/>
<evidence type="ECO:0000313" key="7">
    <source>
        <dbReference type="Proteomes" id="UP000537130"/>
    </source>
</evidence>
<dbReference type="InterPro" id="IPR015421">
    <property type="entry name" value="PyrdxlP-dep_Trfase_major"/>
</dbReference>
<evidence type="ECO:0000256" key="5">
    <source>
        <dbReference type="RuleBase" id="RU004508"/>
    </source>
</evidence>
<dbReference type="InterPro" id="IPR015424">
    <property type="entry name" value="PyrdxlP-dep_Trfase"/>
</dbReference>
<comment type="similarity">
    <text evidence="2 5">Belongs to the DegT/DnrJ/EryC1 family.</text>
</comment>
<dbReference type="SUPFAM" id="SSF53383">
    <property type="entry name" value="PLP-dependent transferases"/>
    <property type="match status" value="1"/>
</dbReference>
<dbReference type="InterPro" id="IPR000653">
    <property type="entry name" value="DegT/StrS_aminotransferase"/>
</dbReference>
<keyword evidence="7" id="KW-1185">Reference proteome</keyword>
<dbReference type="PANTHER" id="PTHR30244">
    <property type="entry name" value="TRANSAMINASE"/>
    <property type="match status" value="1"/>
</dbReference>
<dbReference type="GO" id="GO:0008483">
    <property type="term" value="F:transaminase activity"/>
    <property type="evidence" value="ECO:0007669"/>
    <property type="project" value="TreeGrafter"/>
</dbReference>
<sequence>MTKVRFFDFDAFHQPILQDIEDAAIQVIRSNHYVGGETLDKFEDEFAEYVESSYAVGVSSGLSAIHLALLASNIGPGDEVIVPSNTFIATWLAVSHCGATPVPVEPDSLNHLVDPAQIANKLTSNTKAIIPVHLYGQTADLDPIIELAKAHNLVVIEDAAQAHGAYYKGRKIGGISHMTAWSFYPGKNLGALGDAGAVTTNSLELRDRLVSLRNYGSTKRYVNDSIGYNCRLDPIQAAILSVKLKHLDTWNTQRQNNADYYSRHITNKSCQLPTTPIWSTPVWHQYVIRCNHRNELQFWLAKHEIETLIHYPIPPHKQLAYRHQSFSGLETAEQLSNQVLSLPIYPGMTTKQLESVVNAINAFSPS</sequence>
<accession>A0A7W4W4H4</accession>
<dbReference type="InterPro" id="IPR015422">
    <property type="entry name" value="PyrdxlP-dep_Trfase_small"/>
</dbReference>
<evidence type="ECO:0000256" key="3">
    <source>
        <dbReference type="PIRSR" id="PIRSR000390-1"/>
    </source>
</evidence>
<gene>
    <name evidence="6" type="ORF">FHR99_001541</name>
</gene>
<feature type="active site" description="Proton acceptor" evidence="3">
    <location>
        <position position="187"/>
    </location>
</feature>
<dbReference type="GO" id="GO:0030170">
    <property type="term" value="F:pyridoxal phosphate binding"/>
    <property type="evidence" value="ECO:0007669"/>
    <property type="project" value="TreeGrafter"/>
</dbReference>
<dbReference type="Proteomes" id="UP000537130">
    <property type="component" value="Unassembled WGS sequence"/>
</dbReference>
<name>A0A7W4W4H4_9GAMM</name>
<evidence type="ECO:0000313" key="6">
    <source>
        <dbReference type="EMBL" id="MBB3047305.1"/>
    </source>
</evidence>
<dbReference type="EMBL" id="JACHWY010000001">
    <property type="protein sequence ID" value="MBB3047305.1"/>
    <property type="molecule type" value="Genomic_DNA"/>
</dbReference>
<dbReference type="CDD" id="cd00616">
    <property type="entry name" value="AHBA_syn"/>
    <property type="match status" value="1"/>
</dbReference>
<dbReference type="PANTHER" id="PTHR30244:SF36">
    <property type="entry name" value="3-OXO-GLUCOSE-6-PHOSPHATE:GLUTAMATE AMINOTRANSFERASE"/>
    <property type="match status" value="1"/>
</dbReference>
<dbReference type="RefSeq" id="WP_183409936.1">
    <property type="nucleotide sequence ID" value="NZ_JACHWY010000001.1"/>
</dbReference>
<protein>
    <submittedName>
        <fullName evidence="6">dTDP-4-amino-4,6-dideoxygalactose transaminase</fullName>
    </submittedName>
</protein>
<keyword evidence="1 4" id="KW-0663">Pyridoxal phosphate</keyword>
<dbReference type="GO" id="GO:0000271">
    <property type="term" value="P:polysaccharide biosynthetic process"/>
    <property type="evidence" value="ECO:0007669"/>
    <property type="project" value="TreeGrafter"/>
</dbReference>
<evidence type="ECO:0000256" key="2">
    <source>
        <dbReference type="ARBA" id="ARBA00037999"/>
    </source>
</evidence>
<dbReference type="Pfam" id="PF01041">
    <property type="entry name" value="DegT_DnrJ_EryC1"/>
    <property type="match status" value="1"/>
</dbReference>
<dbReference type="Gene3D" id="3.90.1150.10">
    <property type="entry name" value="Aspartate Aminotransferase, domain 1"/>
    <property type="match status" value="1"/>
</dbReference>
<organism evidence="6 7">
    <name type="scientific">Litorivivens lipolytica</name>
    <dbReference type="NCBI Taxonomy" id="1524264"/>
    <lineage>
        <taxon>Bacteria</taxon>
        <taxon>Pseudomonadati</taxon>
        <taxon>Pseudomonadota</taxon>
        <taxon>Gammaproteobacteria</taxon>
        <taxon>Litorivivens</taxon>
    </lineage>
</organism>